<gene>
    <name evidence="3" type="ORF">g.17028</name>
</gene>
<dbReference type="EMBL" id="GECZ01007477">
    <property type="protein sequence ID" value="JAS62292.1"/>
    <property type="molecule type" value="Transcribed_RNA"/>
</dbReference>
<dbReference type="CDD" id="cd01820">
    <property type="entry name" value="PAF_acetylesterase_like"/>
    <property type="match status" value="1"/>
</dbReference>
<proteinExistence type="inferred from homology"/>
<dbReference type="AlphaFoldDB" id="A0A1B6GIM2"/>
<dbReference type="InterPro" id="IPR036514">
    <property type="entry name" value="SGNH_hydro_sf"/>
</dbReference>
<evidence type="ECO:0000259" key="2">
    <source>
        <dbReference type="Pfam" id="PF13472"/>
    </source>
</evidence>
<name>A0A1B6GIM2_9HEMI</name>
<evidence type="ECO:0000256" key="1">
    <source>
        <dbReference type="ARBA" id="ARBA00038184"/>
    </source>
</evidence>
<dbReference type="Gene3D" id="3.40.50.1110">
    <property type="entry name" value="SGNH hydrolase"/>
    <property type="match status" value="1"/>
</dbReference>
<accession>A0A1B6GIM2</accession>
<feature type="domain" description="SGNH hydrolase-type esterase" evidence="2">
    <location>
        <begin position="40"/>
        <end position="198"/>
    </location>
</feature>
<dbReference type="PANTHER" id="PTHR11852">
    <property type="entry name" value="PLATELET-ACTIVATING FACTOR ACETYLHYDROLASE"/>
    <property type="match status" value="1"/>
</dbReference>
<evidence type="ECO:0000313" key="3">
    <source>
        <dbReference type="EMBL" id="JAS62292.1"/>
    </source>
</evidence>
<comment type="similarity">
    <text evidence="1">Belongs to the 'GDSL' lipolytic enzyme family. Platelet-activating factor acetylhydrolase IB beta/gamma subunits subfamily.</text>
</comment>
<organism evidence="3">
    <name type="scientific">Cuerna arida</name>
    <dbReference type="NCBI Taxonomy" id="1464854"/>
    <lineage>
        <taxon>Eukaryota</taxon>
        <taxon>Metazoa</taxon>
        <taxon>Ecdysozoa</taxon>
        <taxon>Arthropoda</taxon>
        <taxon>Hexapoda</taxon>
        <taxon>Insecta</taxon>
        <taxon>Pterygota</taxon>
        <taxon>Neoptera</taxon>
        <taxon>Paraneoptera</taxon>
        <taxon>Hemiptera</taxon>
        <taxon>Auchenorrhyncha</taxon>
        <taxon>Membracoidea</taxon>
        <taxon>Cicadellidae</taxon>
        <taxon>Cicadellinae</taxon>
        <taxon>Proconiini</taxon>
        <taxon>Cuerna</taxon>
    </lineage>
</organism>
<dbReference type="Pfam" id="PF13472">
    <property type="entry name" value="Lipase_GDSL_2"/>
    <property type="match status" value="1"/>
</dbReference>
<dbReference type="InterPro" id="IPR013830">
    <property type="entry name" value="SGNH_hydro"/>
</dbReference>
<protein>
    <recommendedName>
        <fullName evidence="2">SGNH hydrolase-type esterase domain-containing protein</fullName>
    </recommendedName>
</protein>
<dbReference type="SUPFAM" id="SSF52266">
    <property type="entry name" value="SGNH hydrolase"/>
    <property type="match status" value="1"/>
</dbReference>
<sequence length="225" mass="25560">MNRCVIPAISEDVQGDDRWMSQHNQHLADTKDREPDVLWIGDSIISHLKQRPMWNDLFEPLHSLNFGLSGDTTQNVLWRIHNGALDNIKPKVVVVHVGTNNFGDSPDNISDGIVEIVNVIRERHPETYIIFVELLPRGQHPNPLRERNASVNELVRRKLQGRSRVQTVSCEKGLVGADGTISHHDMPDYLHLSDAGYRKALEPLHDLLLQLLTEGEEERDLTPSE</sequence>
<reference evidence="3" key="1">
    <citation type="submission" date="2015-11" db="EMBL/GenBank/DDBJ databases">
        <title>De novo transcriptome assembly of four potential Pierce s Disease insect vectors from Arizona vineyards.</title>
        <authorList>
            <person name="Tassone E.E."/>
        </authorList>
    </citation>
    <scope>NUCLEOTIDE SEQUENCE</scope>
</reference>
<dbReference type="PANTHER" id="PTHR11852:SF0">
    <property type="entry name" value="PLATELET-ACTIVATING FACTOR ACETYLHYDROLASE IB SUBUNIT BETA HOMOLOG"/>
    <property type="match status" value="1"/>
</dbReference>